<evidence type="ECO:0000256" key="2">
    <source>
        <dbReference type="ARBA" id="ARBA00022448"/>
    </source>
</evidence>
<keyword evidence="3" id="KW-0050">Antiport</keyword>
<evidence type="ECO:0000313" key="11">
    <source>
        <dbReference type="EMBL" id="ABI68892.1"/>
    </source>
</evidence>
<dbReference type="PANTHER" id="PTHR32507">
    <property type="entry name" value="NA(+)/H(+) ANTIPORTER 1"/>
    <property type="match status" value="1"/>
</dbReference>
<feature type="transmembrane region" description="Helical" evidence="9">
    <location>
        <begin position="59"/>
        <end position="80"/>
    </location>
</feature>
<evidence type="ECO:0000259" key="10">
    <source>
        <dbReference type="PROSITE" id="PS51202"/>
    </source>
</evidence>
<keyword evidence="12" id="KW-1185">Reference proteome</keyword>
<dbReference type="GO" id="GO:0008324">
    <property type="term" value="F:monoatomic cation transmembrane transporter activity"/>
    <property type="evidence" value="ECO:0007669"/>
    <property type="project" value="InterPro"/>
</dbReference>
<dbReference type="KEGG" id="swo:Swol_1590"/>
<reference evidence="12" key="1">
    <citation type="journal article" date="2010" name="Environ. Microbiol.">
        <title>The genome of Syntrophomonas wolfei: new insights into syntrophic metabolism and biohydrogen production.</title>
        <authorList>
            <person name="Sieber J.R."/>
            <person name="Sims D.R."/>
            <person name="Han C."/>
            <person name="Kim E."/>
            <person name="Lykidis A."/>
            <person name="Lapidus A.L."/>
            <person name="McDonnald E."/>
            <person name="Rohlin L."/>
            <person name="Culley D.E."/>
            <person name="Gunsalus R."/>
            <person name="McInerney M.J."/>
        </authorList>
    </citation>
    <scope>NUCLEOTIDE SEQUENCE [LARGE SCALE GENOMIC DNA]</scope>
    <source>
        <strain evidence="12">DSM 2245B / Goettingen</strain>
    </source>
</reference>
<dbReference type="InterPro" id="IPR038770">
    <property type="entry name" value="Na+/solute_symporter_sf"/>
</dbReference>
<dbReference type="NCBIfam" id="NF003715">
    <property type="entry name" value="PRK05326.1-2"/>
    <property type="match status" value="1"/>
</dbReference>
<dbReference type="SUPFAM" id="SSF116726">
    <property type="entry name" value="TrkA C-terminal domain-like"/>
    <property type="match status" value="1"/>
</dbReference>
<dbReference type="EMBL" id="CP000448">
    <property type="protein sequence ID" value="ABI68892.1"/>
    <property type="molecule type" value="Genomic_DNA"/>
</dbReference>
<protein>
    <submittedName>
        <fullName evidence="11">Putative Na+/H+ antiporter</fullName>
    </submittedName>
</protein>
<feature type="transmembrane region" description="Helical" evidence="9">
    <location>
        <begin position="221"/>
        <end position="238"/>
    </location>
</feature>
<evidence type="ECO:0000256" key="8">
    <source>
        <dbReference type="ARBA" id="ARBA00023136"/>
    </source>
</evidence>
<comment type="subcellular location">
    <subcellularLocation>
        <location evidence="1">Cell membrane</location>
        <topology evidence="1">Multi-pass membrane protein</topology>
    </subcellularLocation>
</comment>
<proteinExistence type="predicted"/>
<dbReference type="PROSITE" id="PS51202">
    <property type="entry name" value="RCK_C"/>
    <property type="match status" value="1"/>
</dbReference>
<dbReference type="Gene3D" id="3.30.70.1450">
    <property type="entry name" value="Regulator of K+ conductance, C-terminal domain"/>
    <property type="match status" value="1"/>
</dbReference>
<keyword evidence="4" id="KW-1003">Cell membrane</keyword>
<feature type="transmembrane region" description="Helical" evidence="9">
    <location>
        <begin position="190"/>
        <end position="209"/>
    </location>
</feature>
<dbReference type="STRING" id="335541.Swol_1590"/>
<feature type="transmembrane region" description="Helical" evidence="9">
    <location>
        <begin position="366"/>
        <end position="386"/>
    </location>
</feature>
<dbReference type="Gene3D" id="1.20.1530.20">
    <property type="match status" value="1"/>
</dbReference>
<sequence>MIYITGVTMLFFFAVLLLIATFSSKMSARFGVPSLVIFIALGMIFGSDGFNLIQFDDPILAQQIAIACMIIILFEGGFSTKKELLRLAFQPAFSLATLGIIVTAVTLGLLSHLLIGLPLESAILIGAIVSSTDAAAVFAIFRNKRIEPKTAATIEVESASNDPMAIILTITIISFMQGEITSWQLFLSKLLWQILAGLTIGYLLGKTAPHLINRIKLDSGGFYYVLILSLCFLSYGLADELNTNGFLAVFIAGCYIGNAEFVYKQGIARFIEGLSTFSQVVLFLMLGLLVFPSNLIQNWQHGIIIAVILTFIARPVAVFICTIFWKYSLKEKLFICWGGIKGAVPIVLATYPYVEGLEGGSYYFNVVFFVVLLSALIQGSSIDLVAKKLSLLAGNKTPNPFSFELIALQETQSELLEYSVDKGSWLVNHSLQDIPWPQDSLVTAIVRQEEIITPRGDTVIKPKDLLFILLKNDYQEELLDLLDGSNGQNDREGYSCQP</sequence>
<feature type="transmembrane region" description="Helical" evidence="9">
    <location>
        <begin position="334"/>
        <end position="354"/>
    </location>
</feature>
<gene>
    <name evidence="11" type="ordered locus">Swol_1590</name>
</gene>
<keyword evidence="5 9" id="KW-0812">Transmembrane</keyword>
<evidence type="ECO:0000313" key="12">
    <source>
        <dbReference type="Proteomes" id="UP000001968"/>
    </source>
</evidence>
<evidence type="ECO:0000256" key="3">
    <source>
        <dbReference type="ARBA" id="ARBA00022449"/>
    </source>
</evidence>
<feature type="transmembrane region" description="Helical" evidence="9">
    <location>
        <begin position="270"/>
        <end position="291"/>
    </location>
</feature>
<keyword evidence="7" id="KW-0406">Ion transport</keyword>
<evidence type="ECO:0000256" key="6">
    <source>
        <dbReference type="ARBA" id="ARBA00022989"/>
    </source>
</evidence>
<feature type="transmembrane region" description="Helical" evidence="9">
    <location>
        <begin position="6"/>
        <end position="23"/>
    </location>
</feature>
<keyword evidence="6 9" id="KW-1133">Transmembrane helix</keyword>
<feature type="transmembrane region" description="Helical" evidence="9">
    <location>
        <begin position="35"/>
        <end position="53"/>
    </location>
</feature>
<dbReference type="eggNOG" id="COG3263">
    <property type="taxonomic scope" value="Bacteria"/>
</dbReference>
<keyword evidence="2" id="KW-0813">Transport</keyword>
<dbReference type="GO" id="GO:0005886">
    <property type="term" value="C:plasma membrane"/>
    <property type="evidence" value="ECO:0007669"/>
    <property type="project" value="UniProtKB-SubCell"/>
</dbReference>
<feature type="transmembrane region" description="Helical" evidence="9">
    <location>
        <begin position="303"/>
        <end position="325"/>
    </location>
</feature>
<organism evidence="11 12">
    <name type="scientific">Syntrophomonas wolfei subsp. wolfei (strain DSM 2245B / Goettingen)</name>
    <dbReference type="NCBI Taxonomy" id="335541"/>
    <lineage>
        <taxon>Bacteria</taxon>
        <taxon>Bacillati</taxon>
        <taxon>Bacillota</taxon>
        <taxon>Clostridia</taxon>
        <taxon>Eubacteriales</taxon>
        <taxon>Syntrophomonadaceae</taxon>
        <taxon>Syntrophomonas</taxon>
    </lineage>
</organism>
<dbReference type="HOGENOM" id="CLU_005912_9_2_9"/>
<evidence type="ECO:0000256" key="4">
    <source>
        <dbReference type="ARBA" id="ARBA00022475"/>
    </source>
</evidence>
<evidence type="ECO:0000256" key="5">
    <source>
        <dbReference type="ARBA" id="ARBA00022692"/>
    </source>
</evidence>
<dbReference type="InterPro" id="IPR036721">
    <property type="entry name" value="RCK_C_sf"/>
</dbReference>
<feature type="domain" description="RCK C-terminal" evidence="10">
    <location>
        <begin position="403"/>
        <end position="484"/>
    </location>
</feature>
<dbReference type="InterPro" id="IPR006153">
    <property type="entry name" value="Cation/H_exchanger_TM"/>
</dbReference>
<feature type="transmembrane region" description="Helical" evidence="9">
    <location>
        <begin position="244"/>
        <end position="263"/>
    </location>
</feature>
<dbReference type="AlphaFoldDB" id="Q0AWL2"/>
<dbReference type="Pfam" id="PF00999">
    <property type="entry name" value="Na_H_Exchanger"/>
    <property type="match status" value="1"/>
</dbReference>
<dbReference type="PANTHER" id="PTHR32507:SF7">
    <property type="entry name" value="K(+)_H(+) ANTIPORTER NHAP2"/>
    <property type="match status" value="1"/>
</dbReference>
<feature type="transmembrane region" description="Helical" evidence="9">
    <location>
        <begin position="92"/>
        <end position="115"/>
    </location>
</feature>
<dbReference type="GO" id="GO:1902600">
    <property type="term" value="P:proton transmembrane transport"/>
    <property type="evidence" value="ECO:0007669"/>
    <property type="project" value="InterPro"/>
</dbReference>
<evidence type="ECO:0000256" key="1">
    <source>
        <dbReference type="ARBA" id="ARBA00004651"/>
    </source>
</evidence>
<dbReference type="InterPro" id="IPR006037">
    <property type="entry name" value="RCK_C"/>
</dbReference>
<accession>Q0AWL2</accession>
<feature type="transmembrane region" description="Helical" evidence="9">
    <location>
        <begin position="162"/>
        <end position="178"/>
    </location>
</feature>
<evidence type="ECO:0000256" key="7">
    <source>
        <dbReference type="ARBA" id="ARBA00023065"/>
    </source>
</evidence>
<dbReference type="Pfam" id="PF02080">
    <property type="entry name" value="TrkA_C"/>
    <property type="match status" value="1"/>
</dbReference>
<evidence type="ECO:0000256" key="9">
    <source>
        <dbReference type="SAM" id="Phobius"/>
    </source>
</evidence>
<keyword evidence="8 9" id="KW-0472">Membrane</keyword>
<name>Q0AWL2_SYNWW</name>
<dbReference type="NCBIfam" id="NF003716">
    <property type="entry name" value="PRK05326.1-3"/>
    <property type="match status" value="1"/>
</dbReference>
<feature type="transmembrane region" description="Helical" evidence="9">
    <location>
        <begin position="121"/>
        <end position="141"/>
    </location>
</feature>
<dbReference type="Proteomes" id="UP000001968">
    <property type="component" value="Chromosome"/>
</dbReference>
<dbReference type="GO" id="GO:0006813">
    <property type="term" value="P:potassium ion transport"/>
    <property type="evidence" value="ECO:0007669"/>
    <property type="project" value="InterPro"/>
</dbReference>
<dbReference type="GO" id="GO:0015297">
    <property type="term" value="F:antiporter activity"/>
    <property type="evidence" value="ECO:0007669"/>
    <property type="project" value="UniProtKB-KW"/>
</dbReference>